<evidence type="ECO:0000259" key="14">
    <source>
        <dbReference type="PROSITE" id="PS51677"/>
    </source>
</evidence>
<keyword evidence="16" id="KW-1185">Reference proteome</keyword>
<dbReference type="SUPFAM" id="SSF88713">
    <property type="entry name" value="Glycoside hydrolase/deacetylase"/>
    <property type="match status" value="1"/>
</dbReference>
<keyword evidence="3" id="KW-1003">Cell membrane</keyword>
<evidence type="ECO:0000256" key="12">
    <source>
        <dbReference type="ARBA" id="ARBA00023316"/>
    </source>
</evidence>
<feature type="domain" description="NodB homology" evidence="14">
    <location>
        <begin position="41"/>
        <end position="222"/>
    </location>
</feature>
<name>A0A8H3TSK6_9TREE</name>
<dbReference type="OrthoDB" id="2125469at2759"/>
<comment type="cofactor">
    <cofactor evidence="1">
        <name>Co(2+)</name>
        <dbReference type="ChEBI" id="CHEBI:48828"/>
    </cofactor>
</comment>
<evidence type="ECO:0000256" key="7">
    <source>
        <dbReference type="ARBA" id="ARBA00022801"/>
    </source>
</evidence>
<sequence>MLSKIALSAAAIALSALPISAAPTRLTKQSLQVYTKCANSSQVALTFDDGPYNNFEQNIADHLLDSKSNATFFLNGNNFGCIYDHVDEIRALHANGSIVASHSWSHHHMTTLSVDQMHDELALIEKAFIRILGLRPRLFRPPYGEYNDDLVGVLQQRGYTGLIMWNRDTKDGSGATPDYCKGVYDQVAGGDIVLEHSVYNSTVNEVVPYGVNVLKQKGLDLVALDLCLGLGIEEVYEEVGKPRNGTWHC</sequence>
<comment type="caution">
    <text evidence="15">The sequence shown here is derived from an EMBL/GenBank/DDBJ whole genome shotgun (WGS) entry which is preliminary data.</text>
</comment>
<keyword evidence="12" id="KW-0961">Cell wall biogenesis/degradation</keyword>
<dbReference type="PANTHER" id="PTHR46471">
    <property type="entry name" value="CHITIN DEACETYLASE"/>
    <property type="match status" value="1"/>
</dbReference>
<keyword evidence="10" id="KW-0119">Carbohydrate metabolism</keyword>
<dbReference type="EMBL" id="BLZA01000016">
    <property type="protein sequence ID" value="GHJ85875.1"/>
    <property type="molecule type" value="Genomic_DNA"/>
</dbReference>
<evidence type="ECO:0000256" key="2">
    <source>
        <dbReference type="ARBA" id="ARBA00004609"/>
    </source>
</evidence>
<dbReference type="Proteomes" id="UP000620104">
    <property type="component" value="Unassembled WGS sequence"/>
</dbReference>
<gene>
    <name evidence="15" type="ORF">NliqN6_2277</name>
</gene>
<evidence type="ECO:0000256" key="10">
    <source>
        <dbReference type="ARBA" id="ARBA00023277"/>
    </source>
</evidence>
<evidence type="ECO:0000313" key="16">
    <source>
        <dbReference type="Proteomes" id="UP000620104"/>
    </source>
</evidence>
<reference evidence="15" key="1">
    <citation type="submission" date="2020-07" db="EMBL/GenBank/DDBJ databases">
        <title>Draft Genome Sequence of a Deep-Sea Yeast, Naganishia (Cryptococcus) liquefaciens strain N6.</title>
        <authorList>
            <person name="Han Y.W."/>
            <person name="Kajitani R."/>
            <person name="Morimoto H."/>
            <person name="Parhat M."/>
            <person name="Tsubouchi H."/>
            <person name="Bakenova O."/>
            <person name="Ogata M."/>
            <person name="Argunhan B."/>
            <person name="Aoki R."/>
            <person name="Kajiwara S."/>
            <person name="Itoh T."/>
            <person name="Iwasaki H."/>
        </authorList>
    </citation>
    <scope>NUCLEOTIDE SEQUENCE</scope>
    <source>
        <strain evidence="15">N6</strain>
    </source>
</reference>
<dbReference type="GO" id="GO:0071555">
    <property type="term" value="P:cell wall organization"/>
    <property type="evidence" value="ECO:0007669"/>
    <property type="project" value="UniProtKB-KW"/>
</dbReference>
<evidence type="ECO:0000256" key="9">
    <source>
        <dbReference type="ARBA" id="ARBA00023180"/>
    </source>
</evidence>
<protein>
    <recommendedName>
        <fullName evidence="14">NodB homology domain-containing protein</fullName>
    </recommendedName>
</protein>
<organism evidence="15 16">
    <name type="scientific">Naganishia liquefaciens</name>
    <dbReference type="NCBI Taxonomy" id="104408"/>
    <lineage>
        <taxon>Eukaryota</taxon>
        <taxon>Fungi</taxon>
        <taxon>Dikarya</taxon>
        <taxon>Basidiomycota</taxon>
        <taxon>Agaricomycotina</taxon>
        <taxon>Tremellomycetes</taxon>
        <taxon>Filobasidiales</taxon>
        <taxon>Filobasidiaceae</taxon>
        <taxon>Naganishia</taxon>
    </lineage>
</organism>
<comment type="subcellular location">
    <subcellularLocation>
        <location evidence="2">Cell membrane</location>
        <topology evidence="2">Lipid-anchor</topology>
        <topology evidence="2">GPI-anchor</topology>
    </subcellularLocation>
</comment>
<keyword evidence="9" id="KW-0325">Glycoprotein</keyword>
<dbReference type="GO" id="GO:0046872">
    <property type="term" value="F:metal ion binding"/>
    <property type="evidence" value="ECO:0007669"/>
    <property type="project" value="UniProtKB-KW"/>
</dbReference>
<evidence type="ECO:0000256" key="1">
    <source>
        <dbReference type="ARBA" id="ARBA00001941"/>
    </source>
</evidence>
<evidence type="ECO:0000256" key="11">
    <source>
        <dbReference type="ARBA" id="ARBA00023288"/>
    </source>
</evidence>
<dbReference type="GO" id="GO:0005975">
    <property type="term" value="P:carbohydrate metabolic process"/>
    <property type="evidence" value="ECO:0007669"/>
    <property type="project" value="InterPro"/>
</dbReference>
<dbReference type="Gene3D" id="3.20.20.370">
    <property type="entry name" value="Glycoside hydrolase/deacetylase"/>
    <property type="match status" value="1"/>
</dbReference>
<keyword evidence="7" id="KW-0378">Hydrolase</keyword>
<keyword evidence="4" id="KW-0336">GPI-anchor</keyword>
<evidence type="ECO:0000256" key="5">
    <source>
        <dbReference type="ARBA" id="ARBA00022723"/>
    </source>
</evidence>
<dbReference type="GO" id="GO:0016810">
    <property type="term" value="F:hydrolase activity, acting on carbon-nitrogen (but not peptide) bonds"/>
    <property type="evidence" value="ECO:0007669"/>
    <property type="project" value="InterPro"/>
</dbReference>
<keyword evidence="5" id="KW-0479">Metal-binding</keyword>
<dbReference type="PANTHER" id="PTHR46471:SF2">
    <property type="entry name" value="CHITIN DEACETYLASE-RELATED"/>
    <property type="match status" value="1"/>
</dbReference>
<evidence type="ECO:0000256" key="3">
    <source>
        <dbReference type="ARBA" id="ARBA00022475"/>
    </source>
</evidence>
<evidence type="ECO:0000313" key="15">
    <source>
        <dbReference type="EMBL" id="GHJ85875.1"/>
    </source>
</evidence>
<evidence type="ECO:0000256" key="6">
    <source>
        <dbReference type="ARBA" id="ARBA00022729"/>
    </source>
</evidence>
<keyword evidence="8" id="KW-0472">Membrane</keyword>
<dbReference type="AlphaFoldDB" id="A0A8H3TSK6"/>
<dbReference type="PROSITE" id="PS51677">
    <property type="entry name" value="NODB"/>
    <property type="match status" value="1"/>
</dbReference>
<evidence type="ECO:0000256" key="13">
    <source>
        <dbReference type="SAM" id="SignalP"/>
    </source>
</evidence>
<dbReference type="GO" id="GO:0005886">
    <property type="term" value="C:plasma membrane"/>
    <property type="evidence" value="ECO:0007669"/>
    <property type="project" value="UniProtKB-SubCell"/>
</dbReference>
<dbReference type="InterPro" id="IPR002509">
    <property type="entry name" value="NODB_dom"/>
</dbReference>
<dbReference type="Pfam" id="PF01522">
    <property type="entry name" value="Polysacc_deac_1"/>
    <property type="match status" value="1"/>
</dbReference>
<evidence type="ECO:0000256" key="4">
    <source>
        <dbReference type="ARBA" id="ARBA00022622"/>
    </source>
</evidence>
<keyword evidence="11" id="KW-0449">Lipoprotein</keyword>
<feature type="chain" id="PRO_5034986171" description="NodB homology domain-containing protein" evidence="13">
    <location>
        <begin position="22"/>
        <end position="249"/>
    </location>
</feature>
<accession>A0A8H3TSK6</accession>
<dbReference type="GO" id="GO:0098552">
    <property type="term" value="C:side of membrane"/>
    <property type="evidence" value="ECO:0007669"/>
    <property type="project" value="UniProtKB-KW"/>
</dbReference>
<proteinExistence type="predicted"/>
<dbReference type="InterPro" id="IPR011330">
    <property type="entry name" value="Glyco_hydro/deAcase_b/a-brl"/>
</dbReference>
<keyword evidence="6 13" id="KW-0732">Signal</keyword>
<evidence type="ECO:0000256" key="8">
    <source>
        <dbReference type="ARBA" id="ARBA00023136"/>
    </source>
</evidence>
<feature type="signal peptide" evidence="13">
    <location>
        <begin position="1"/>
        <end position="21"/>
    </location>
</feature>